<sequence>MIEKVERSIKHAKKRIDVLKEAHGDNPGKTHTYHGGWDLGYWEGRLSALEDMHDEIEGENE</sequence>
<comment type="caution">
    <text evidence="1">The sequence shown here is derived from an EMBL/GenBank/DDBJ whole genome shotgun (WGS) entry which is preliminary data.</text>
</comment>
<protein>
    <submittedName>
        <fullName evidence="1">Uncharacterized protein</fullName>
    </submittedName>
</protein>
<evidence type="ECO:0000313" key="1">
    <source>
        <dbReference type="EMBL" id="EOO66491.1"/>
    </source>
</evidence>
<reference evidence="1 2" key="1">
    <citation type="submission" date="2012-12" db="EMBL/GenBank/DDBJ databases">
        <title>The Genome Sequence of Bacillus cereus VD196.</title>
        <authorList>
            <consortium name="The Broad Institute Genome Sequencing Platform"/>
            <consortium name="The Broad Institute Genome Sequencing Center for Infectious Disease"/>
            <person name="Feldgarden M."/>
            <person name="Van der Auwera G.A."/>
            <person name="Mahillon J."/>
            <person name="Duprez V."/>
            <person name="Timmery S."/>
            <person name="Mattelet C."/>
            <person name="Dierick K."/>
            <person name="Sun M."/>
            <person name="Yu Z."/>
            <person name="Zhu L."/>
            <person name="Hu X."/>
            <person name="Shank E.B."/>
            <person name="Swiecicka I."/>
            <person name="Hansen B.M."/>
            <person name="Andrup L."/>
            <person name="Walker B."/>
            <person name="Young S.K."/>
            <person name="Zeng Q."/>
            <person name="Gargeya S."/>
            <person name="Fitzgerald M."/>
            <person name="Haas B."/>
            <person name="Abouelleil A."/>
            <person name="Alvarado L."/>
            <person name="Arachchi H.M."/>
            <person name="Berlin A.M."/>
            <person name="Chapman S.B."/>
            <person name="Dewar J."/>
            <person name="Goldberg J."/>
            <person name="Griggs A."/>
            <person name="Gujja S."/>
            <person name="Hansen M."/>
            <person name="Howarth C."/>
            <person name="Imamovic A."/>
            <person name="Larimer J."/>
            <person name="McCowan C."/>
            <person name="Murphy C."/>
            <person name="Neiman D."/>
            <person name="Pearson M."/>
            <person name="Priest M."/>
            <person name="Roberts A."/>
            <person name="Saif S."/>
            <person name="Shea T."/>
            <person name="Sisk P."/>
            <person name="Sykes S."/>
            <person name="Wortman J."/>
            <person name="Nusbaum C."/>
            <person name="Birren B."/>
        </authorList>
    </citation>
    <scope>NUCLEOTIDE SEQUENCE [LARGE SCALE GENOMIC DNA]</scope>
    <source>
        <strain evidence="1 2">VD196</strain>
    </source>
</reference>
<evidence type="ECO:0000313" key="2">
    <source>
        <dbReference type="Proteomes" id="UP000014023"/>
    </source>
</evidence>
<dbReference type="EMBL" id="AHFL01000014">
    <property type="protein sequence ID" value="EOO66491.1"/>
    <property type="molecule type" value="Genomic_DNA"/>
</dbReference>
<proteinExistence type="predicted"/>
<dbReference type="Proteomes" id="UP000014023">
    <property type="component" value="Unassembled WGS sequence"/>
</dbReference>
<dbReference type="RefSeq" id="WP_016125186.1">
    <property type="nucleotide sequence ID" value="NZ_KB976254.1"/>
</dbReference>
<dbReference type="AlphaFoldDB" id="A0A9W5Q3P5"/>
<gene>
    <name evidence="1" type="ORF">IKE_03049</name>
</gene>
<name>A0A9W5Q3P5_BACCE</name>
<accession>A0A9W5Q3P5</accession>
<organism evidence="1 2">
    <name type="scientific">Bacillus cereus VD196</name>
    <dbReference type="NCBI Taxonomy" id="1053243"/>
    <lineage>
        <taxon>Bacteria</taxon>
        <taxon>Bacillati</taxon>
        <taxon>Bacillota</taxon>
        <taxon>Bacilli</taxon>
        <taxon>Bacillales</taxon>
        <taxon>Bacillaceae</taxon>
        <taxon>Bacillus</taxon>
        <taxon>Bacillus cereus group</taxon>
    </lineage>
</organism>